<evidence type="ECO:0000256" key="1">
    <source>
        <dbReference type="ARBA" id="ARBA00022553"/>
    </source>
</evidence>
<proteinExistence type="predicted"/>
<keyword evidence="1" id="KW-0597">Phosphoprotein</keyword>
<dbReference type="InterPro" id="IPR013783">
    <property type="entry name" value="Ig-like_fold"/>
</dbReference>
<dbReference type="Proteomes" id="UP000284531">
    <property type="component" value="Unassembled WGS sequence"/>
</dbReference>
<dbReference type="AlphaFoldDB" id="A0A419WWQ5"/>
<dbReference type="Gene3D" id="2.60.40.10">
    <property type="entry name" value="Immunoglobulins"/>
    <property type="match status" value="1"/>
</dbReference>
<dbReference type="Gene3D" id="1.10.10.60">
    <property type="entry name" value="Homeodomain-like"/>
    <property type="match status" value="1"/>
</dbReference>
<dbReference type="SMART" id="SM00342">
    <property type="entry name" value="HTH_ARAC"/>
    <property type="match status" value="1"/>
</dbReference>
<name>A0A419WWQ5_9BACT</name>
<keyword evidence="5" id="KW-0472">Membrane</keyword>
<dbReference type="Pfam" id="PF07494">
    <property type="entry name" value="Reg_prop"/>
    <property type="match status" value="5"/>
</dbReference>
<dbReference type="GO" id="GO:0003700">
    <property type="term" value="F:DNA-binding transcription factor activity"/>
    <property type="evidence" value="ECO:0007669"/>
    <property type="project" value="InterPro"/>
</dbReference>
<dbReference type="SUPFAM" id="SSF63829">
    <property type="entry name" value="Calcium-dependent phosphotriesterase"/>
    <property type="match status" value="3"/>
</dbReference>
<dbReference type="Pfam" id="PF12833">
    <property type="entry name" value="HTH_18"/>
    <property type="match status" value="1"/>
</dbReference>
<dbReference type="InterPro" id="IPR015943">
    <property type="entry name" value="WD40/YVTN_repeat-like_dom_sf"/>
</dbReference>
<feature type="domain" description="HTH araC/xylS-type" evidence="6">
    <location>
        <begin position="841"/>
        <end position="949"/>
    </location>
</feature>
<keyword evidence="5" id="KW-0812">Transmembrane</keyword>
<evidence type="ECO:0000256" key="4">
    <source>
        <dbReference type="ARBA" id="ARBA00023163"/>
    </source>
</evidence>
<organism evidence="7 8">
    <name type="scientific">Marinifilum flexuosum</name>
    <dbReference type="NCBI Taxonomy" id="1117708"/>
    <lineage>
        <taxon>Bacteria</taxon>
        <taxon>Pseudomonadati</taxon>
        <taxon>Bacteroidota</taxon>
        <taxon>Bacteroidia</taxon>
        <taxon>Marinilabiliales</taxon>
        <taxon>Marinifilaceae</taxon>
    </lineage>
</organism>
<dbReference type="InterPro" id="IPR011110">
    <property type="entry name" value="Reg_prop"/>
</dbReference>
<dbReference type="InterPro" id="IPR018062">
    <property type="entry name" value="HTH_AraC-typ_CS"/>
</dbReference>
<evidence type="ECO:0000259" key="6">
    <source>
        <dbReference type="PROSITE" id="PS01124"/>
    </source>
</evidence>
<dbReference type="PROSITE" id="PS00041">
    <property type="entry name" value="HTH_ARAC_FAMILY_1"/>
    <property type="match status" value="1"/>
</dbReference>
<accession>A0A419WWQ5</accession>
<gene>
    <name evidence="7" type="ORF">BXY64_2779</name>
</gene>
<dbReference type="Gene3D" id="2.130.10.10">
    <property type="entry name" value="YVTN repeat-like/Quinoprotein amine dehydrogenase"/>
    <property type="match status" value="2"/>
</dbReference>
<dbReference type="EMBL" id="RAPQ01000010">
    <property type="protein sequence ID" value="RKD99798.1"/>
    <property type="molecule type" value="Genomic_DNA"/>
</dbReference>
<dbReference type="GO" id="GO:0000155">
    <property type="term" value="F:phosphorelay sensor kinase activity"/>
    <property type="evidence" value="ECO:0007669"/>
    <property type="project" value="TreeGrafter"/>
</dbReference>
<dbReference type="SUPFAM" id="SSF46689">
    <property type="entry name" value="Homeodomain-like"/>
    <property type="match status" value="1"/>
</dbReference>
<evidence type="ECO:0000256" key="3">
    <source>
        <dbReference type="ARBA" id="ARBA00023125"/>
    </source>
</evidence>
<feature type="transmembrane region" description="Helical" evidence="5">
    <location>
        <begin position="792"/>
        <end position="811"/>
    </location>
</feature>
<evidence type="ECO:0000256" key="5">
    <source>
        <dbReference type="SAM" id="Phobius"/>
    </source>
</evidence>
<keyword evidence="5" id="KW-1133">Transmembrane helix</keyword>
<evidence type="ECO:0000313" key="8">
    <source>
        <dbReference type="Proteomes" id="UP000284531"/>
    </source>
</evidence>
<evidence type="ECO:0000256" key="2">
    <source>
        <dbReference type="ARBA" id="ARBA00023015"/>
    </source>
</evidence>
<keyword evidence="3" id="KW-0238">DNA-binding</keyword>
<keyword evidence="8" id="KW-1185">Reference proteome</keyword>
<dbReference type="RefSeq" id="WP_120240566.1">
    <property type="nucleotide sequence ID" value="NZ_RAPQ01000010.1"/>
</dbReference>
<dbReference type="PROSITE" id="PS01124">
    <property type="entry name" value="HTH_ARAC_FAMILY_2"/>
    <property type="match status" value="1"/>
</dbReference>
<dbReference type="PANTHER" id="PTHR43547:SF2">
    <property type="entry name" value="HYBRID SIGNAL TRANSDUCTION HISTIDINE KINASE C"/>
    <property type="match status" value="1"/>
</dbReference>
<evidence type="ECO:0000313" key="7">
    <source>
        <dbReference type="EMBL" id="RKD99798.1"/>
    </source>
</evidence>
<reference evidence="7 8" key="1">
    <citation type="submission" date="2018-09" db="EMBL/GenBank/DDBJ databases">
        <title>Genomic Encyclopedia of Archaeal and Bacterial Type Strains, Phase II (KMG-II): from individual species to whole genera.</title>
        <authorList>
            <person name="Goeker M."/>
        </authorList>
    </citation>
    <scope>NUCLEOTIDE SEQUENCE [LARGE SCALE GENOMIC DNA]</scope>
    <source>
        <strain evidence="7 8">DSM 21950</strain>
    </source>
</reference>
<protein>
    <submittedName>
        <fullName evidence="7">Ligand-binding sensor domain-containing protein</fullName>
    </submittedName>
</protein>
<keyword evidence="4" id="KW-0804">Transcription</keyword>
<dbReference type="OrthoDB" id="9779074at2"/>
<comment type="caution">
    <text evidence="7">The sequence shown here is derived from an EMBL/GenBank/DDBJ whole genome shotgun (WGS) entry which is preliminary data.</text>
</comment>
<dbReference type="PANTHER" id="PTHR43547">
    <property type="entry name" value="TWO-COMPONENT HISTIDINE KINASE"/>
    <property type="match status" value="1"/>
</dbReference>
<dbReference type="GO" id="GO:0043565">
    <property type="term" value="F:sequence-specific DNA binding"/>
    <property type="evidence" value="ECO:0007669"/>
    <property type="project" value="InterPro"/>
</dbReference>
<dbReference type="InterPro" id="IPR009057">
    <property type="entry name" value="Homeodomain-like_sf"/>
</dbReference>
<sequence>MTLIKYILALVFACLLFMHTNAKGKEIRFQKFTTSDGLHSNVVYSILQDSKGLIWLGTKEGLNRCDGYQIVNYPLPQVPFARIADQRINALIEDKDQNIWMATQIGVVFLNRETGKMKYYLMPYKVNKAQSLYVNDLAVSGSDEIWAGTRNGLFKFNREQDQFEQYKHFPFNSETVSYSKGERLINELCFDKNGHLWIGTAGNGITVLDIKKKKKQHFRRSRKRKEGELISNYVEDLFKDREGNMWIATAGGLNLFQDEDESFVTYRHSEGNKYCLSDNYITAINNDEKGNLWIGTKKGLNFFDRKEERFYNYQHHPLLKESISSNNILAVMSEKSGSFWVGTMQGINHFSPNNLPFELYQNIPKNKYSLPDNTLRTVVSDKLGNVWVGMMRDGISHFDPLKKEFKTAKVSEATKRKKKHKTVRTAYVDGKGQVFFGTDAGVLKYNARSKVFENFTAKGKLIFQKSVFEILEDDEGNYWFSELDKGIWKWNPQKGNVELLNKEKNDLTNQNVKVISQVTNGDIWVSCHMGGLCRLKRGESRFQSYRASNQKGSLSSNRVYDIFEDSKGSLWIATSNGLNLYNEKEDTFTSFDEKDGLPGNVVLSILEDEKNRLWLGTNKGLSCFDVEKKQFANFYQEDGLQGNIFEYKVACIDTSGQMYFGGNNGLNSFYPSHFKMNSFIPEAEFVSYSNSGESGDVLQQKVELYHTDQNLSVTVASMSYWEPEKNRIRYRISSLDTTWTLLPLGEHKIVIPELAIGEHQLEVLVSNNHMNWSSTPAVLMIVVNRNWKQYSWLLYLLVLASVLSAGALVYANRRKKEERKSIKAKVVTKKAAPASKKKEWEESIKILNQFMEEEKPYLDKRLTKSQLAIQLSWSEVQLSNTLRDGLQISFNDFINTYRVNEVKSRLQDPQNKDYTLLAIAEDCGFNSKTSFYRIFKKFTDLTPSEYLEKQEK</sequence>
<dbReference type="InterPro" id="IPR018060">
    <property type="entry name" value="HTH_AraC"/>
</dbReference>
<keyword evidence="2" id="KW-0805">Transcription regulation</keyword>